<evidence type="ECO:0000256" key="1">
    <source>
        <dbReference type="SAM" id="Coils"/>
    </source>
</evidence>
<name>A0A6I0F1H8_9FIRM</name>
<keyword evidence="3" id="KW-1185">Reference proteome</keyword>
<dbReference type="OrthoDB" id="2842763at2"/>
<comment type="caution">
    <text evidence="2">The sequence shown here is derived from an EMBL/GenBank/DDBJ whole genome shotgun (WGS) entry which is preliminary data.</text>
</comment>
<keyword evidence="1" id="KW-0175">Coiled coil</keyword>
<accession>A0A6I0F1H8</accession>
<organism evidence="2 3">
    <name type="scientific">Heliorestis acidaminivorans</name>
    <dbReference type="NCBI Taxonomy" id="553427"/>
    <lineage>
        <taxon>Bacteria</taxon>
        <taxon>Bacillati</taxon>
        <taxon>Bacillota</taxon>
        <taxon>Clostridia</taxon>
        <taxon>Eubacteriales</taxon>
        <taxon>Heliobacteriaceae</taxon>
        <taxon>Heliorestis</taxon>
    </lineage>
</organism>
<protein>
    <submittedName>
        <fullName evidence="2">Uncharacterized protein</fullName>
    </submittedName>
</protein>
<evidence type="ECO:0000313" key="3">
    <source>
        <dbReference type="Proteomes" id="UP000468766"/>
    </source>
</evidence>
<evidence type="ECO:0000313" key="2">
    <source>
        <dbReference type="EMBL" id="KAB2952261.1"/>
    </source>
</evidence>
<proteinExistence type="predicted"/>
<sequence length="364" mass="42692">MNKTLWKWLLDMMAHEELVSLARAMQVKVPGFRQIVMDQRFTMLRPRLIQTILSSRSFIKLQEAMDKHMQLQAHFLACREKETSELLEIIQLGSNPATVLSVLASSSEQSHQEKAEALFTQLQESGQLQSYENHVQENRKSEAEQRKVIESTDQLQKQYQEMEKKIQKTEEKIAKLNQQFEKQKNDFDNEKSLWQHERQSLLQKIKEKDRRIKDKEEEIGRLAELCDTLQKTLQNSPTWNITSPAEAEVASTEIIEKKTLAEEKVSEKNNLKKQQIALVGKLPHNINRLHNLNRYTIQNITTGDIARAFEESLFAKSDQVWVLNYDIPLVIKRKLRREVKIEKYLEFNSFAELQRYLKQGESAI</sequence>
<dbReference type="AlphaFoldDB" id="A0A6I0F1H8"/>
<feature type="coiled-coil region" evidence="1">
    <location>
        <begin position="145"/>
        <end position="232"/>
    </location>
</feature>
<dbReference type="RefSeq" id="WP_151620035.1">
    <property type="nucleotide sequence ID" value="NZ_WBXO01000006.1"/>
</dbReference>
<dbReference type="Proteomes" id="UP000468766">
    <property type="component" value="Unassembled WGS sequence"/>
</dbReference>
<reference evidence="2 3" key="1">
    <citation type="submission" date="2019-10" db="EMBL/GenBank/DDBJ databases">
        <title>Whole-genome sequence of the extremophile Heliorestis acidaminivorans DSM 24790.</title>
        <authorList>
            <person name="Kyndt J.A."/>
            <person name="Meyer T.E."/>
        </authorList>
    </citation>
    <scope>NUCLEOTIDE SEQUENCE [LARGE SCALE GENOMIC DNA]</scope>
    <source>
        <strain evidence="2 3">DSM 24790</strain>
    </source>
</reference>
<dbReference type="EMBL" id="WBXO01000006">
    <property type="protein sequence ID" value="KAB2952261.1"/>
    <property type="molecule type" value="Genomic_DNA"/>
</dbReference>
<gene>
    <name evidence="2" type="ORF">F9B85_08820</name>
</gene>